<dbReference type="AlphaFoldDB" id="A0A7K3WH70"/>
<evidence type="ECO:0000256" key="1">
    <source>
        <dbReference type="SAM" id="Phobius"/>
    </source>
</evidence>
<comment type="caution">
    <text evidence="2">The sequence shown here is derived from an EMBL/GenBank/DDBJ whole genome shotgun (WGS) entry which is preliminary data.</text>
</comment>
<gene>
    <name evidence="2" type="ORF">G1H19_12710</name>
</gene>
<accession>A0A7K3WH70</accession>
<dbReference type="EMBL" id="JAAGWK010000018">
    <property type="protein sequence ID" value="NEL54863.1"/>
    <property type="molecule type" value="Genomic_DNA"/>
</dbReference>
<evidence type="ECO:0000313" key="2">
    <source>
        <dbReference type="EMBL" id="NEL54863.1"/>
    </source>
</evidence>
<protein>
    <submittedName>
        <fullName evidence="2">Uncharacterized protein</fullName>
    </submittedName>
</protein>
<proteinExistence type="predicted"/>
<feature type="transmembrane region" description="Helical" evidence="1">
    <location>
        <begin position="95"/>
        <end position="114"/>
    </location>
</feature>
<keyword evidence="1" id="KW-0812">Transmembrane</keyword>
<dbReference type="RefSeq" id="WP_152729533.1">
    <property type="nucleotide sequence ID" value="NZ_JAABOZ010000003.1"/>
</dbReference>
<keyword evidence="1" id="KW-1133">Transmembrane helix</keyword>
<keyword evidence="3" id="KW-1185">Reference proteome</keyword>
<reference evidence="2 3" key="1">
    <citation type="submission" date="2020-02" db="EMBL/GenBank/DDBJ databases">
        <title>The whole genome sequence of CPCC 205119.</title>
        <authorList>
            <person name="Jiang Z."/>
        </authorList>
    </citation>
    <scope>NUCLEOTIDE SEQUENCE [LARGE SCALE GENOMIC DNA]</scope>
    <source>
        <strain evidence="2 3">CPCC 205119</strain>
    </source>
</reference>
<sequence length="164" mass="17724">MARTRERAPVTPEREAELAAVRAAVTRRIGPEFVAARLVPLLTLPVDLALPLLRRLRGRTGVALAPDLVTQLNTVAVVAAVHALRRRPRSRAERWAAAGAAVWCATSPLLAARTDRLVVLRGRSPLWAYVVGGVLSVPVSVATVTAMLVVMRSARDEHRRATGH</sequence>
<keyword evidence="1" id="KW-0472">Membrane</keyword>
<evidence type="ECO:0000313" key="3">
    <source>
        <dbReference type="Proteomes" id="UP000470470"/>
    </source>
</evidence>
<organism evidence="2 3">
    <name type="scientific">Goekera deserti</name>
    <dbReference type="NCBI Taxonomy" id="2497753"/>
    <lineage>
        <taxon>Bacteria</taxon>
        <taxon>Bacillati</taxon>
        <taxon>Actinomycetota</taxon>
        <taxon>Actinomycetes</taxon>
        <taxon>Geodermatophilales</taxon>
        <taxon>Geodermatophilaceae</taxon>
        <taxon>Goekera</taxon>
    </lineage>
</organism>
<name>A0A7K3WH70_9ACTN</name>
<dbReference type="Proteomes" id="UP000470470">
    <property type="component" value="Unassembled WGS sequence"/>
</dbReference>
<feature type="transmembrane region" description="Helical" evidence="1">
    <location>
        <begin position="126"/>
        <end position="150"/>
    </location>
</feature>